<dbReference type="NCBIfam" id="TIGR00596">
    <property type="entry name" value="rad1"/>
    <property type="match status" value="1"/>
</dbReference>
<name>A0A0A2KMI1_PENIT</name>
<dbReference type="GO" id="GO:0000736">
    <property type="term" value="P:double-strand break repair via single-strand annealing, removal of nonhomologous ends"/>
    <property type="evidence" value="ECO:0007669"/>
    <property type="project" value="TreeGrafter"/>
</dbReference>
<dbReference type="OMA" id="THILDIM"/>
<feature type="compositionally biased region" description="Polar residues" evidence="10">
    <location>
        <begin position="562"/>
        <end position="572"/>
    </location>
</feature>
<feature type="region of interest" description="Disordered" evidence="10">
    <location>
        <begin position="548"/>
        <end position="605"/>
    </location>
</feature>
<accession>A0A0A2KMI1</accession>
<keyword evidence="3" id="KW-0540">Nuclease</keyword>
<dbReference type="InterPro" id="IPR047520">
    <property type="entry name" value="XPF_nuclease"/>
</dbReference>
<comment type="subcellular location">
    <subcellularLocation>
        <location evidence="1">Nucleus</location>
    </subcellularLocation>
</comment>
<comment type="similarity">
    <text evidence="2">Belongs to the XPF family.</text>
</comment>
<dbReference type="CDD" id="cd20078">
    <property type="entry name" value="XPF_nuclease_XPF_euk"/>
    <property type="match status" value="1"/>
</dbReference>
<keyword evidence="13" id="KW-1185">Reference proteome</keyword>
<dbReference type="FunFam" id="1.10.150.20:FF:000063">
    <property type="entry name" value="DNA repair protein RAD1"/>
    <property type="match status" value="1"/>
</dbReference>
<evidence type="ECO:0000256" key="8">
    <source>
        <dbReference type="ARBA" id="ARBA00023204"/>
    </source>
</evidence>
<reference evidence="12 13" key="1">
    <citation type="journal article" date="2015" name="Mol. Plant Microbe Interact.">
        <title>Genome, transcriptome, and functional analyses of Penicillium expansum provide new insights into secondary metabolism and pathogenicity.</title>
        <authorList>
            <person name="Ballester A.R."/>
            <person name="Marcet-Houben M."/>
            <person name="Levin E."/>
            <person name="Sela N."/>
            <person name="Selma-Lazaro C."/>
            <person name="Carmona L."/>
            <person name="Wisniewski M."/>
            <person name="Droby S."/>
            <person name="Gonzalez-Candelas L."/>
            <person name="Gabaldon T."/>
        </authorList>
    </citation>
    <scope>NUCLEOTIDE SEQUENCE [LARGE SCALE GENOMIC DNA]</scope>
    <source>
        <strain evidence="12 13">PHI-1</strain>
    </source>
</reference>
<dbReference type="SUPFAM" id="SSF47781">
    <property type="entry name" value="RuvA domain 2-like"/>
    <property type="match status" value="1"/>
</dbReference>
<evidence type="ECO:0000256" key="4">
    <source>
        <dbReference type="ARBA" id="ARBA00022759"/>
    </source>
</evidence>
<dbReference type="InterPro" id="IPR006166">
    <property type="entry name" value="ERCC4_domain"/>
</dbReference>
<evidence type="ECO:0000313" key="13">
    <source>
        <dbReference type="Proteomes" id="UP000030104"/>
    </source>
</evidence>
<dbReference type="PhylomeDB" id="A0A0A2KMI1"/>
<evidence type="ECO:0000256" key="2">
    <source>
        <dbReference type="ARBA" id="ARBA00010015"/>
    </source>
</evidence>
<evidence type="ECO:0000256" key="10">
    <source>
        <dbReference type="SAM" id="MobiDB-lite"/>
    </source>
</evidence>
<protein>
    <submittedName>
        <fullName evidence="12">DNA repair protein</fullName>
    </submittedName>
</protein>
<dbReference type="Gene3D" id="3.40.50.10130">
    <property type="match status" value="1"/>
</dbReference>
<keyword evidence="9" id="KW-0539">Nucleus</keyword>
<dbReference type="GO" id="GO:0003697">
    <property type="term" value="F:single-stranded DNA binding"/>
    <property type="evidence" value="ECO:0007669"/>
    <property type="project" value="InterPro"/>
</dbReference>
<evidence type="ECO:0000256" key="5">
    <source>
        <dbReference type="ARBA" id="ARBA00022763"/>
    </source>
</evidence>
<dbReference type="FunFam" id="3.40.50.10130:FF:000002">
    <property type="entry name" value="DNA repair endonuclease XPF"/>
    <property type="match status" value="1"/>
</dbReference>
<proteinExistence type="inferred from homology"/>
<dbReference type="SMART" id="SM00891">
    <property type="entry name" value="ERCC4"/>
    <property type="match status" value="1"/>
</dbReference>
<feature type="region of interest" description="Disordered" evidence="10">
    <location>
        <begin position="1"/>
        <end position="54"/>
    </location>
</feature>
<dbReference type="GO" id="GO:0000110">
    <property type="term" value="C:nucleotide-excision repair factor 1 complex"/>
    <property type="evidence" value="ECO:0007669"/>
    <property type="project" value="TreeGrafter"/>
</dbReference>
<dbReference type="InterPro" id="IPR006167">
    <property type="entry name" value="XPF"/>
</dbReference>
<dbReference type="EMBL" id="JQGA01001233">
    <property type="protein sequence ID" value="KGO68138.1"/>
    <property type="molecule type" value="Genomic_DNA"/>
</dbReference>
<dbReference type="GO" id="GO:0000712">
    <property type="term" value="P:resolution of meiotic recombination intermediates"/>
    <property type="evidence" value="ECO:0007669"/>
    <property type="project" value="TreeGrafter"/>
</dbReference>
<keyword evidence="8" id="KW-0234">DNA repair</keyword>
<dbReference type="AlphaFoldDB" id="A0A0A2KMI1"/>
<dbReference type="GO" id="GO:0000014">
    <property type="term" value="F:single-stranded DNA endodeoxyribonuclease activity"/>
    <property type="evidence" value="ECO:0007669"/>
    <property type="project" value="TreeGrafter"/>
</dbReference>
<evidence type="ECO:0000313" key="12">
    <source>
        <dbReference type="EMBL" id="KGO68138.1"/>
    </source>
</evidence>
<feature type="domain" description="ERCC4" evidence="11">
    <location>
        <begin position="776"/>
        <end position="856"/>
    </location>
</feature>
<sequence length="1038" mass="116144">MPVIPESSDFPSAPQKGGNEAEKKPGQQPQKATATDFLSKGPQIPDNMPPKASKEELEARAKELNKQLAIVGAGSPLTPIKQYQQELFTELRAEDELVILARGLGLLHLITNLLHFYDAAGNNLVLVVGADERENEWIGEALAEHYATSKSPLARGLKVINTEKATVAMRERIYGEGGILSVTSRILVVDLLSKLLDPEKVTGMIILHADKVLATSLEAFIIRVYRQSNKLGFLKAFSDSPEPFTTGFAPLANMLRNLFLRKASLWPRFHVSVAESLEGNRKAEVIELEVPMSDKMREIQNAVLECVEISINELRKSNTGLDMEEWTLDSALHRNFDMIIRRQLDPIWHRVSFRTRQIVSDLTVLRSVLHALLSYDAVSFVKYLDTIVSTHAPPPGSNRHNYSPWLFLDAAHVLFQTAKSRVYEGKLNNELTRLSSSTTFSSELNPALEELPKWSVLSEILAEIEHDAYLHPARIDQSNSTILIMSSDQRICRQLREYIGTMYSKIAQGSESKDDDDPSEDKPSGELMMRRRLRDYLNWKRSLSNVNKNLSQSAEDDRSGKPSESSAAQSAHQGRPPPNKRRRVRGGSAVTSAAGRVPNSSVQTEVELPGQVVSLLSEIQPTEVEEMQKEEVIVDDLEDMEDFYELYDMNDLVIIHPYDGDMDEHMLEEARPRYIIMFEPDPAFIRRVEVYRSSHSGRNVKVYFMYYGGSVEEQRYLSAVRREKDSFTKLIKEKGNMAVTLTHDKKDEDPQEQFLRTVNTRIAGGGRLAATASPPRVVVDVREFRSALPSLLHGNNMIVIPCQLTVGDYILTPDICVERKSIRDLISSLKNGRLYNQAETMIQYYKTPLLLIEFDQNKSFTFDAFASVPTGPTFMTDYGFSSSGTATSTTSSSLANPSNPKSAQHLLVLLTLAFPRLKIVWSSSPYQTAEIFAELKKNAQEPDPLRAVQLGLDIDITTSSGSADVMAAAGIEHRTFNLLPQDMLRAVPGVTPQALEQLIIETDSISDIANMDVEQLDPLVGKEAARKIVGFFQKSVFD</sequence>
<dbReference type="PANTHER" id="PTHR10150">
    <property type="entry name" value="DNA REPAIR ENDONUCLEASE XPF"/>
    <property type="match status" value="1"/>
</dbReference>
<feature type="region of interest" description="Disordered" evidence="10">
    <location>
        <begin position="506"/>
        <end position="529"/>
    </location>
</feature>
<dbReference type="InterPro" id="IPR010994">
    <property type="entry name" value="RuvA_2-like"/>
</dbReference>
<dbReference type="STRING" id="40296.A0A0A2KMI1"/>
<keyword evidence="4" id="KW-0255">Endonuclease</keyword>
<evidence type="ECO:0000256" key="3">
    <source>
        <dbReference type="ARBA" id="ARBA00022722"/>
    </source>
</evidence>
<dbReference type="GO" id="GO:1901255">
    <property type="term" value="P:nucleotide-excision repair involved in interstrand cross-link repair"/>
    <property type="evidence" value="ECO:0007669"/>
    <property type="project" value="TreeGrafter"/>
</dbReference>
<dbReference type="Gene3D" id="1.10.150.20">
    <property type="entry name" value="5' to 3' exonuclease, C-terminal subdomain"/>
    <property type="match status" value="1"/>
</dbReference>
<keyword evidence="5" id="KW-0227">DNA damage</keyword>
<keyword evidence="6" id="KW-0378">Hydrolase</keyword>
<dbReference type="GO" id="GO:0000724">
    <property type="term" value="P:double-strand break repair via homologous recombination"/>
    <property type="evidence" value="ECO:0007669"/>
    <property type="project" value="TreeGrafter"/>
</dbReference>
<evidence type="ECO:0000256" key="7">
    <source>
        <dbReference type="ARBA" id="ARBA00023125"/>
    </source>
</evidence>
<keyword evidence="7" id="KW-0238">DNA-binding</keyword>
<evidence type="ECO:0000256" key="6">
    <source>
        <dbReference type="ARBA" id="ARBA00022801"/>
    </source>
</evidence>
<evidence type="ECO:0000256" key="9">
    <source>
        <dbReference type="ARBA" id="ARBA00023242"/>
    </source>
</evidence>
<organism evidence="12 13">
    <name type="scientific">Penicillium italicum</name>
    <name type="common">Blue mold</name>
    <dbReference type="NCBI Taxonomy" id="40296"/>
    <lineage>
        <taxon>Eukaryota</taxon>
        <taxon>Fungi</taxon>
        <taxon>Dikarya</taxon>
        <taxon>Ascomycota</taxon>
        <taxon>Pezizomycotina</taxon>
        <taxon>Eurotiomycetes</taxon>
        <taxon>Eurotiomycetidae</taxon>
        <taxon>Eurotiales</taxon>
        <taxon>Aspergillaceae</taxon>
        <taxon>Penicillium</taxon>
    </lineage>
</organism>
<dbReference type="InterPro" id="IPR011335">
    <property type="entry name" value="Restrct_endonuc-II-like"/>
</dbReference>
<evidence type="ECO:0000259" key="11">
    <source>
        <dbReference type="SMART" id="SM00891"/>
    </source>
</evidence>
<dbReference type="OrthoDB" id="361020at2759"/>
<dbReference type="HOGENOM" id="CLU_002265_2_0_1"/>
<gene>
    <name evidence="12" type="ORF">PITC_053910</name>
</gene>
<evidence type="ECO:0000256" key="1">
    <source>
        <dbReference type="ARBA" id="ARBA00004123"/>
    </source>
</evidence>
<dbReference type="GO" id="GO:0003684">
    <property type="term" value="F:damaged DNA binding"/>
    <property type="evidence" value="ECO:0007669"/>
    <property type="project" value="TreeGrafter"/>
</dbReference>
<dbReference type="SUPFAM" id="SSF52980">
    <property type="entry name" value="Restriction endonuclease-like"/>
    <property type="match status" value="1"/>
</dbReference>
<dbReference type="Proteomes" id="UP000030104">
    <property type="component" value="Unassembled WGS sequence"/>
</dbReference>
<dbReference type="PANTHER" id="PTHR10150:SF0">
    <property type="entry name" value="DNA REPAIR ENDONUCLEASE XPF"/>
    <property type="match status" value="1"/>
</dbReference>
<comment type="caution">
    <text evidence="12">The sequence shown here is derived from an EMBL/GenBank/DDBJ whole genome shotgun (WGS) entry which is preliminary data.</text>
</comment>
<dbReference type="Pfam" id="PF02732">
    <property type="entry name" value="ERCC4"/>
    <property type="match status" value="1"/>
</dbReference>